<evidence type="ECO:0000313" key="2">
    <source>
        <dbReference type="Proteomes" id="UP000008743"/>
    </source>
</evidence>
<dbReference type="InParanoid" id="A0A0D2X0E3"/>
<sequence>MCCSGLRTAARFVSKLKRRRAQRCSLGKRHRHSSRSIRRPFRKRFGSSQPCLIQRQRTNTLPNAVRWT</sequence>
<organism evidence="1 2">
    <name type="scientific">Capsaspora owczarzaki (strain ATCC 30864)</name>
    <dbReference type="NCBI Taxonomy" id="595528"/>
    <lineage>
        <taxon>Eukaryota</taxon>
        <taxon>Filasterea</taxon>
        <taxon>Capsaspora</taxon>
    </lineage>
</organism>
<protein>
    <submittedName>
        <fullName evidence="1">Uncharacterized protein</fullName>
    </submittedName>
</protein>
<gene>
    <name evidence="1" type="ORF">CAOG_009312</name>
</gene>
<keyword evidence="2" id="KW-1185">Reference proteome</keyword>
<name>A0A0D2X0E3_CAPO3</name>
<dbReference type="AlphaFoldDB" id="A0A0D2X0E3"/>
<proteinExistence type="predicted"/>
<reference evidence="2" key="1">
    <citation type="submission" date="2011-02" db="EMBL/GenBank/DDBJ databases">
        <title>The Genome Sequence of Capsaspora owczarzaki ATCC 30864.</title>
        <authorList>
            <person name="Russ C."/>
            <person name="Cuomo C."/>
            <person name="Burger G."/>
            <person name="Gray M.W."/>
            <person name="Holland P.W.H."/>
            <person name="King N."/>
            <person name="Lang F.B.F."/>
            <person name="Roger A.J."/>
            <person name="Ruiz-Trillo I."/>
            <person name="Young S.K."/>
            <person name="Zeng Q."/>
            <person name="Gargeya S."/>
            <person name="Alvarado L."/>
            <person name="Berlin A."/>
            <person name="Chapman S.B."/>
            <person name="Chen Z."/>
            <person name="Freedman E."/>
            <person name="Gellesch M."/>
            <person name="Goldberg J."/>
            <person name="Griggs A."/>
            <person name="Gujja S."/>
            <person name="Heilman E."/>
            <person name="Heiman D."/>
            <person name="Howarth C."/>
            <person name="Mehta T."/>
            <person name="Neiman D."/>
            <person name="Pearson M."/>
            <person name="Roberts A."/>
            <person name="Saif S."/>
            <person name="Shea T."/>
            <person name="Shenoy N."/>
            <person name="Sisk P."/>
            <person name="Stolte C."/>
            <person name="Sykes S."/>
            <person name="White J."/>
            <person name="Yandava C."/>
            <person name="Haas B."/>
            <person name="Nusbaum C."/>
            <person name="Birren B."/>
        </authorList>
    </citation>
    <scope>NUCLEOTIDE SEQUENCE</scope>
    <source>
        <strain evidence="2">ATCC 30864</strain>
    </source>
</reference>
<dbReference type="Proteomes" id="UP000008743">
    <property type="component" value="Unassembled WGS sequence"/>
</dbReference>
<dbReference type="EMBL" id="KE346360">
    <property type="protein sequence ID" value="KJE88909.1"/>
    <property type="molecule type" value="Genomic_DNA"/>
</dbReference>
<evidence type="ECO:0000313" key="1">
    <source>
        <dbReference type="EMBL" id="KJE88909.1"/>
    </source>
</evidence>
<accession>A0A0D2X0E3</accession>